<evidence type="ECO:0008006" key="3">
    <source>
        <dbReference type="Google" id="ProtNLM"/>
    </source>
</evidence>
<dbReference type="RefSeq" id="WP_382166070.1">
    <property type="nucleotide sequence ID" value="NZ_JBHTBR010000002.1"/>
</dbReference>
<dbReference type="Proteomes" id="UP001596492">
    <property type="component" value="Unassembled WGS sequence"/>
</dbReference>
<proteinExistence type="predicted"/>
<protein>
    <recommendedName>
        <fullName evidence="3">DUF4376 domain-containing protein</fullName>
    </recommendedName>
</protein>
<comment type="caution">
    <text evidence="1">The sequence shown here is derived from an EMBL/GenBank/DDBJ whole genome shotgun (WGS) entry which is preliminary data.</text>
</comment>
<reference evidence="2" key="1">
    <citation type="journal article" date="2019" name="Int. J. Syst. Evol. Microbiol.">
        <title>The Global Catalogue of Microorganisms (GCM) 10K type strain sequencing project: providing services to taxonomists for standard genome sequencing and annotation.</title>
        <authorList>
            <consortium name="The Broad Institute Genomics Platform"/>
            <consortium name="The Broad Institute Genome Sequencing Center for Infectious Disease"/>
            <person name="Wu L."/>
            <person name="Ma J."/>
        </authorList>
    </citation>
    <scope>NUCLEOTIDE SEQUENCE [LARGE SCALE GENOMIC DNA]</scope>
    <source>
        <strain evidence="2">CCUG 51308</strain>
    </source>
</reference>
<dbReference type="EMBL" id="JBHTBR010000002">
    <property type="protein sequence ID" value="MFC7290865.1"/>
    <property type="molecule type" value="Genomic_DNA"/>
</dbReference>
<evidence type="ECO:0000313" key="2">
    <source>
        <dbReference type="Proteomes" id="UP001596492"/>
    </source>
</evidence>
<keyword evidence="2" id="KW-1185">Reference proteome</keyword>
<sequence length="156" mass="17051">MNKDEFLGYLEIYGANIACWPDDKRTLASPFFQSKDDDIRLRIQEEAEFEAVLNMSDVHEPIDMALEARLIDLVPHTATNNKLSVWGRLKALSAPKWASAGLISAALMSGVGVGYAQAAEQAELNAINDMLAYASVEELSELDSSAWSQLNGASDD</sequence>
<accession>A0ABW2IJ50</accession>
<name>A0ABW2IJ50_9PROT</name>
<evidence type="ECO:0000313" key="1">
    <source>
        <dbReference type="EMBL" id="MFC7290865.1"/>
    </source>
</evidence>
<organism evidence="1 2">
    <name type="scientific">Hirschia litorea</name>
    <dbReference type="NCBI Taxonomy" id="1199156"/>
    <lineage>
        <taxon>Bacteria</taxon>
        <taxon>Pseudomonadati</taxon>
        <taxon>Pseudomonadota</taxon>
        <taxon>Alphaproteobacteria</taxon>
        <taxon>Hyphomonadales</taxon>
        <taxon>Hyphomonadaceae</taxon>
        <taxon>Hirschia</taxon>
    </lineage>
</organism>
<gene>
    <name evidence="1" type="ORF">ACFQS8_04510</name>
</gene>